<reference evidence="3 4" key="1">
    <citation type="submission" date="2020-12" db="EMBL/GenBank/DDBJ databases">
        <authorList>
            <person name="Awala S.I."/>
            <person name="Gwak J.-H."/>
            <person name="Kim S.-J."/>
            <person name="Rhee S.-K."/>
        </authorList>
    </citation>
    <scope>NUCLEOTIDE SEQUENCE [LARGE SCALE GENOMIC DNA]</scope>
    <source>
        <strain evidence="3 4">IT5</strain>
    </source>
</reference>
<accession>A0ABX7PXN1</accession>
<keyword evidence="2" id="KW-0472">Membrane</keyword>
<dbReference type="Proteomes" id="UP000663088">
    <property type="component" value="Chromosome"/>
</dbReference>
<protein>
    <submittedName>
        <fullName evidence="3">Septum formation initiator family protein</fullName>
    </submittedName>
</protein>
<keyword evidence="4" id="KW-1185">Reference proteome</keyword>
<evidence type="ECO:0000256" key="1">
    <source>
        <dbReference type="SAM" id="Coils"/>
    </source>
</evidence>
<name>A0ABX7PXN1_9BACT</name>
<feature type="transmembrane region" description="Helical" evidence="2">
    <location>
        <begin position="20"/>
        <end position="46"/>
    </location>
</feature>
<evidence type="ECO:0000313" key="4">
    <source>
        <dbReference type="Proteomes" id="UP000663088"/>
    </source>
</evidence>
<organism evidence="3 4">
    <name type="scientific">Candidatus Methylacidiphilum infernorum</name>
    <dbReference type="NCBI Taxonomy" id="511746"/>
    <lineage>
        <taxon>Bacteria</taxon>
        <taxon>Pseudomonadati</taxon>
        <taxon>Verrucomicrobiota</taxon>
        <taxon>Methylacidiphilae</taxon>
        <taxon>Methylacidiphilales</taxon>
        <taxon>Methylacidiphilaceae</taxon>
        <taxon>Methylacidiphilum (ex Ratnadevi et al. 2023)</taxon>
    </lineage>
</organism>
<gene>
    <name evidence="3" type="ORF">EM20IM_06920</name>
</gene>
<dbReference type="InterPro" id="IPR007060">
    <property type="entry name" value="FtsL/DivIC"/>
</dbReference>
<sequence>MGLSLETVKMIKLKSLNIWIYFVQWTKFLIFCGLLALLLSFFIPIIRKIDQLEKKKELLSKEYAAEELKNKELSRKLDLLKHDPAFIERIARDRLNMGKPGEIIFRFDPYGYVPISRKEIKQTKNPKSLPKQP</sequence>
<proteinExistence type="predicted"/>
<evidence type="ECO:0000313" key="3">
    <source>
        <dbReference type="EMBL" id="QSR87785.1"/>
    </source>
</evidence>
<keyword evidence="1" id="KW-0175">Coiled coil</keyword>
<dbReference type="Pfam" id="PF04977">
    <property type="entry name" value="DivIC"/>
    <property type="match status" value="1"/>
</dbReference>
<evidence type="ECO:0000256" key="2">
    <source>
        <dbReference type="SAM" id="Phobius"/>
    </source>
</evidence>
<keyword evidence="2" id="KW-0812">Transmembrane</keyword>
<feature type="coiled-coil region" evidence="1">
    <location>
        <begin position="49"/>
        <end position="83"/>
    </location>
</feature>
<keyword evidence="2" id="KW-1133">Transmembrane helix</keyword>
<dbReference type="EMBL" id="CP065956">
    <property type="protein sequence ID" value="QSR87785.1"/>
    <property type="molecule type" value="Genomic_DNA"/>
</dbReference>